<proteinExistence type="predicted"/>
<evidence type="ECO:0000313" key="4">
    <source>
        <dbReference type="EMBL" id="KAK3206969.1"/>
    </source>
</evidence>
<accession>A0AAE0E5I0</accession>
<reference evidence="4" key="1">
    <citation type="journal article" date="2023" name="Plant J.">
        <title>Genome sequences and population genomics provide insights into the demographic history, inbreeding, and mutation load of two 'living fossil' tree species of Dipteronia.</title>
        <authorList>
            <person name="Feng Y."/>
            <person name="Comes H.P."/>
            <person name="Chen J."/>
            <person name="Zhu S."/>
            <person name="Lu R."/>
            <person name="Zhang X."/>
            <person name="Li P."/>
            <person name="Qiu J."/>
            <person name="Olsen K.M."/>
            <person name="Qiu Y."/>
        </authorList>
    </citation>
    <scope>NUCLEOTIDE SEQUENCE</scope>
    <source>
        <strain evidence="4">NBL</strain>
    </source>
</reference>
<keyword evidence="5" id="KW-1185">Reference proteome</keyword>
<dbReference type="Proteomes" id="UP001281410">
    <property type="component" value="Unassembled WGS sequence"/>
</dbReference>
<evidence type="ECO:0000313" key="5">
    <source>
        <dbReference type="Proteomes" id="UP001281410"/>
    </source>
</evidence>
<dbReference type="GO" id="GO:0004869">
    <property type="term" value="F:cysteine-type endopeptidase inhibitor activity"/>
    <property type="evidence" value="ECO:0007669"/>
    <property type="project" value="UniProtKB-KW"/>
</dbReference>
<sequence length="58" mass="6510">MGQFAVSEYNQRSKASLIFESVVEGESQVVEGINYRLLVAAKDKEATNNYEAIVLERD</sequence>
<dbReference type="EMBL" id="JANJYJ010000006">
    <property type="protein sequence ID" value="KAK3206969.1"/>
    <property type="molecule type" value="Genomic_DNA"/>
</dbReference>
<gene>
    <name evidence="4" type="ORF">Dsin_021015</name>
</gene>
<evidence type="ECO:0000256" key="1">
    <source>
        <dbReference type="ARBA" id="ARBA00022690"/>
    </source>
</evidence>
<evidence type="ECO:0000259" key="3">
    <source>
        <dbReference type="Pfam" id="PF16845"/>
    </source>
</evidence>
<comment type="caution">
    <text evidence="4">The sequence shown here is derived from an EMBL/GenBank/DDBJ whole genome shotgun (WGS) entry which is preliminary data.</text>
</comment>
<dbReference type="Pfam" id="PF16845">
    <property type="entry name" value="SQAPI"/>
    <property type="match status" value="1"/>
</dbReference>
<name>A0AAE0E5I0_9ROSI</name>
<dbReference type="InterPro" id="IPR000010">
    <property type="entry name" value="Cystatin_dom"/>
</dbReference>
<dbReference type="AlphaFoldDB" id="A0AAE0E5I0"/>
<dbReference type="InterPro" id="IPR046350">
    <property type="entry name" value="Cystatin_sf"/>
</dbReference>
<protein>
    <recommendedName>
        <fullName evidence="3">Cystatin domain-containing protein</fullName>
    </recommendedName>
</protein>
<dbReference type="SUPFAM" id="SSF54403">
    <property type="entry name" value="Cystatin/monellin"/>
    <property type="match status" value="1"/>
</dbReference>
<dbReference type="CDD" id="cd00042">
    <property type="entry name" value="CY"/>
    <property type="match status" value="1"/>
</dbReference>
<keyword evidence="2" id="KW-0789">Thiol protease inhibitor</keyword>
<keyword evidence="1" id="KW-0646">Protease inhibitor</keyword>
<dbReference type="PANTHER" id="PTHR47364">
    <property type="entry name" value="CYSTEINE PROTEINASE INHIBITOR 5"/>
    <property type="match status" value="1"/>
</dbReference>
<dbReference type="Gene3D" id="3.10.450.10">
    <property type="match status" value="1"/>
</dbReference>
<evidence type="ECO:0000256" key="2">
    <source>
        <dbReference type="ARBA" id="ARBA00022704"/>
    </source>
</evidence>
<feature type="domain" description="Cystatin" evidence="3">
    <location>
        <begin position="2"/>
        <end position="57"/>
    </location>
</feature>
<organism evidence="4 5">
    <name type="scientific">Dipteronia sinensis</name>
    <dbReference type="NCBI Taxonomy" id="43782"/>
    <lineage>
        <taxon>Eukaryota</taxon>
        <taxon>Viridiplantae</taxon>
        <taxon>Streptophyta</taxon>
        <taxon>Embryophyta</taxon>
        <taxon>Tracheophyta</taxon>
        <taxon>Spermatophyta</taxon>
        <taxon>Magnoliopsida</taxon>
        <taxon>eudicotyledons</taxon>
        <taxon>Gunneridae</taxon>
        <taxon>Pentapetalae</taxon>
        <taxon>rosids</taxon>
        <taxon>malvids</taxon>
        <taxon>Sapindales</taxon>
        <taxon>Sapindaceae</taxon>
        <taxon>Hippocastanoideae</taxon>
        <taxon>Acereae</taxon>
        <taxon>Dipteronia</taxon>
    </lineage>
</organism>
<dbReference type="PANTHER" id="PTHR47364:SF2">
    <property type="entry name" value="CYSTEINE PROTEINASE INHIBITOR 5"/>
    <property type="match status" value="1"/>
</dbReference>